<protein>
    <submittedName>
        <fullName evidence="1">Uncharacterized protein</fullName>
    </submittedName>
</protein>
<accession>A0A0K2T6V9</accession>
<name>A0A0K2T6V9_LEPSM</name>
<feature type="non-terminal residue" evidence="1">
    <location>
        <position position="1"/>
    </location>
</feature>
<sequence>NPIVPISLLEVYAQCVLPNNIFKFCCSSHKSGISNQGSVNLSRSTINVLSNKRYTKEFRLKWNKHSVEYQVKSKSIRNFSHTTGDQQTNKHR</sequence>
<dbReference type="AlphaFoldDB" id="A0A0K2T6V9"/>
<dbReference type="EMBL" id="HACA01004453">
    <property type="protein sequence ID" value="CDW21814.1"/>
    <property type="molecule type" value="Transcribed_RNA"/>
</dbReference>
<organism evidence="1">
    <name type="scientific">Lepeophtheirus salmonis</name>
    <name type="common">Salmon louse</name>
    <name type="synonym">Caligus salmonis</name>
    <dbReference type="NCBI Taxonomy" id="72036"/>
    <lineage>
        <taxon>Eukaryota</taxon>
        <taxon>Metazoa</taxon>
        <taxon>Ecdysozoa</taxon>
        <taxon>Arthropoda</taxon>
        <taxon>Crustacea</taxon>
        <taxon>Multicrustacea</taxon>
        <taxon>Hexanauplia</taxon>
        <taxon>Copepoda</taxon>
        <taxon>Siphonostomatoida</taxon>
        <taxon>Caligidae</taxon>
        <taxon>Lepeophtheirus</taxon>
    </lineage>
</organism>
<evidence type="ECO:0000313" key="1">
    <source>
        <dbReference type="EMBL" id="CDW21814.1"/>
    </source>
</evidence>
<proteinExistence type="predicted"/>
<reference evidence="1" key="1">
    <citation type="submission" date="2014-05" db="EMBL/GenBank/DDBJ databases">
        <authorList>
            <person name="Chronopoulou M."/>
        </authorList>
    </citation>
    <scope>NUCLEOTIDE SEQUENCE</scope>
    <source>
        <tissue evidence="1">Whole organism</tissue>
    </source>
</reference>